<evidence type="ECO:0000313" key="3">
    <source>
        <dbReference type="Proteomes" id="UP000292052"/>
    </source>
</evidence>
<dbReference type="PROSITE" id="PS50231">
    <property type="entry name" value="RICIN_B_LECTIN"/>
    <property type="match status" value="1"/>
</dbReference>
<evidence type="ECO:0000313" key="2">
    <source>
        <dbReference type="EMBL" id="RZC42928.1"/>
    </source>
</evidence>
<dbReference type="Proteomes" id="UP000292052">
    <property type="component" value="Unassembled WGS sequence"/>
</dbReference>
<gene>
    <name evidence="2" type="ORF">BDFB_013701</name>
</gene>
<proteinExistence type="predicted"/>
<organism evidence="2 3">
    <name type="scientific">Asbolus verrucosus</name>
    <name type="common">Desert ironclad beetle</name>
    <dbReference type="NCBI Taxonomy" id="1661398"/>
    <lineage>
        <taxon>Eukaryota</taxon>
        <taxon>Metazoa</taxon>
        <taxon>Ecdysozoa</taxon>
        <taxon>Arthropoda</taxon>
        <taxon>Hexapoda</taxon>
        <taxon>Insecta</taxon>
        <taxon>Pterygota</taxon>
        <taxon>Neoptera</taxon>
        <taxon>Endopterygota</taxon>
        <taxon>Coleoptera</taxon>
        <taxon>Polyphaga</taxon>
        <taxon>Cucujiformia</taxon>
        <taxon>Tenebrionidae</taxon>
        <taxon>Pimeliinae</taxon>
        <taxon>Asbolus</taxon>
    </lineage>
</organism>
<reference evidence="2 3" key="1">
    <citation type="submission" date="2017-03" db="EMBL/GenBank/DDBJ databases">
        <title>Genome of the blue death feigning beetle - Asbolus verrucosus.</title>
        <authorList>
            <person name="Rider S.D."/>
        </authorList>
    </citation>
    <scope>NUCLEOTIDE SEQUENCE [LARGE SCALE GENOMIC DNA]</scope>
    <source>
        <strain evidence="2">Butters</strain>
        <tissue evidence="2">Head and leg muscle</tissue>
    </source>
</reference>
<evidence type="ECO:0000259" key="1">
    <source>
        <dbReference type="SMART" id="SM00458"/>
    </source>
</evidence>
<dbReference type="Pfam" id="PF14200">
    <property type="entry name" value="RicinB_lectin_2"/>
    <property type="match status" value="1"/>
</dbReference>
<sequence>MYYKDPEYPGPVEYNVSLGIKEEKETMYPFNSSNINARPPPNWKIHPGPDRYNLKYPKCHMKGQRKSWMFLSKAVRGLEQVESYSLVLDGSQYELKLQHLAGNPTQLWTLESTDHGTFFIINKGNGKVLDIQGGAENRANLITYNKHGGTNQQWHINSDRTIVSAAGNLAVDIYEGKYHAGNRIVAFKTHGNDNQQFHLQHHH</sequence>
<dbReference type="Gene3D" id="2.80.10.50">
    <property type="match status" value="2"/>
</dbReference>
<keyword evidence="3" id="KW-1185">Reference proteome</keyword>
<keyword evidence="2" id="KW-0430">Lectin</keyword>
<dbReference type="InterPro" id="IPR035992">
    <property type="entry name" value="Ricin_B-like_lectins"/>
</dbReference>
<comment type="caution">
    <text evidence="2">The sequence shown here is derived from an EMBL/GenBank/DDBJ whole genome shotgun (WGS) entry which is preliminary data.</text>
</comment>
<dbReference type="GO" id="GO:0030246">
    <property type="term" value="F:carbohydrate binding"/>
    <property type="evidence" value="ECO:0007669"/>
    <property type="project" value="UniProtKB-KW"/>
</dbReference>
<dbReference type="InterPro" id="IPR000772">
    <property type="entry name" value="Ricin_B_lectin"/>
</dbReference>
<dbReference type="CDD" id="cd00161">
    <property type="entry name" value="beta-trefoil_Ricin-like"/>
    <property type="match status" value="1"/>
</dbReference>
<protein>
    <submittedName>
        <fullName evidence="2">RicinB lectin 2 domain containing protein</fullName>
    </submittedName>
</protein>
<dbReference type="SUPFAM" id="SSF50370">
    <property type="entry name" value="Ricin B-like lectins"/>
    <property type="match status" value="1"/>
</dbReference>
<dbReference type="EMBL" id="QDEB01003543">
    <property type="protein sequence ID" value="RZC42928.1"/>
    <property type="molecule type" value="Genomic_DNA"/>
</dbReference>
<dbReference type="SMART" id="SM00458">
    <property type="entry name" value="RICIN"/>
    <property type="match status" value="1"/>
</dbReference>
<name>A0A482WEJ5_ASBVE</name>
<feature type="domain" description="Ricin B lectin" evidence="1">
    <location>
        <begin position="65"/>
        <end position="200"/>
    </location>
</feature>
<accession>A0A482WEJ5</accession>
<dbReference type="OrthoDB" id="26589at2759"/>
<dbReference type="AlphaFoldDB" id="A0A482WEJ5"/>